<sequence>MKARLFFAALATAALVACGGGGGGGGGSSFDPGLFSQIPPPPKEPPPKEPPPEEPGPGTNPTPVNAHYKWVTFEQDRDPDVDPAEKRYDDYIALLNREGAAGYRYVEGTLGGNIVRLQDKFMVVKDVDTTYSYEYKTIELDILTPDLLPRLLQQMKDQGAQGKVFVQLMPQLKILPPPNSNPVFGVLYRKDMGSSATYDYNSIPIPTTKVDMVNAANAQGANGFRPWFAPSTINHESAYFFIKDLSSPARYEMKAVISPLSVVGGDFPDVPKQIREQGALGYRLLKERFLTDEGKTSSFFLYMKDLTQASTFEYEFPKANNIYFGLDENNIIQANEQTANGLRYFGNPDEPIFFRSLNCTGALCLSPDNTEIGNQD</sequence>
<reference evidence="3 4" key="1">
    <citation type="submission" date="2020-08" db="EMBL/GenBank/DDBJ databases">
        <title>Genomic Encyclopedia of Type Strains, Phase IV (KMG-V): Genome sequencing to study the core and pangenomes of soil and plant-associated prokaryotes.</title>
        <authorList>
            <person name="Whitman W."/>
        </authorList>
    </citation>
    <scope>NUCLEOTIDE SEQUENCE [LARGE SCALE GENOMIC DNA]</scope>
    <source>
        <strain evidence="3 4">34/80</strain>
    </source>
</reference>
<dbReference type="Proteomes" id="UP000524450">
    <property type="component" value="Unassembled WGS sequence"/>
</dbReference>
<feature type="region of interest" description="Disordered" evidence="1">
    <location>
        <begin position="26"/>
        <end position="65"/>
    </location>
</feature>
<dbReference type="RefSeq" id="WP_184640931.1">
    <property type="nucleotide sequence ID" value="NZ_JACIFZ010000005.1"/>
</dbReference>
<evidence type="ECO:0000256" key="2">
    <source>
        <dbReference type="SAM" id="SignalP"/>
    </source>
</evidence>
<dbReference type="PROSITE" id="PS51257">
    <property type="entry name" value="PROKAR_LIPOPROTEIN"/>
    <property type="match status" value="1"/>
</dbReference>
<accession>A0A840FUK5</accession>
<comment type="caution">
    <text evidence="3">The sequence shown here is derived from an EMBL/GenBank/DDBJ whole genome shotgun (WGS) entry which is preliminary data.</text>
</comment>
<dbReference type="AlphaFoldDB" id="A0A840FUK5"/>
<feature type="signal peptide" evidence="2">
    <location>
        <begin position="1"/>
        <end position="19"/>
    </location>
</feature>
<keyword evidence="2" id="KW-0732">Signal</keyword>
<gene>
    <name evidence="3" type="ORF">GGD71_004631</name>
</gene>
<dbReference type="EMBL" id="JACIFZ010000005">
    <property type="protein sequence ID" value="MBB4223845.1"/>
    <property type="molecule type" value="Genomic_DNA"/>
</dbReference>
<feature type="chain" id="PRO_5032765761" evidence="2">
    <location>
        <begin position="20"/>
        <end position="376"/>
    </location>
</feature>
<name>A0A840FUK5_9BURK</name>
<protein>
    <submittedName>
        <fullName evidence="3">Uncharacterized protein</fullName>
    </submittedName>
</protein>
<evidence type="ECO:0000313" key="3">
    <source>
        <dbReference type="EMBL" id="MBB4223845.1"/>
    </source>
</evidence>
<organism evidence="3 4">
    <name type="scientific">Variovorax guangxiensis</name>
    <dbReference type="NCBI Taxonomy" id="1775474"/>
    <lineage>
        <taxon>Bacteria</taxon>
        <taxon>Pseudomonadati</taxon>
        <taxon>Pseudomonadota</taxon>
        <taxon>Betaproteobacteria</taxon>
        <taxon>Burkholderiales</taxon>
        <taxon>Comamonadaceae</taxon>
        <taxon>Variovorax</taxon>
    </lineage>
</organism>
<evidence type="ECO:0000256" key="1">
    <source>
        <dbReference type="SAM" id="MobiDB-lite"/>
    </source>
</evidence>
<evidence type="ECO:0000313" key="4">
    <source>
        <dbReference type="Proteomes" id="UP000524450"/>
    </source>
</evidence>
<proteinExistence type="predicted"/>